<protein>
    <submittedName>
        <fullName evidence="1">DUF2200 domain-containing protein</fullName>
    </submittedName>
</protein>
<organism evidence="1 2">
    <name type="scientific">Reinekea marina</name>
    <dbReference type="NCBI Taxonomy" id="1310421"/>
    <lineage>
        <taxon>Bacteria</taxon>
        <taxon>Pseudomonadati</taxon>
        <taxon>Pseudomonadota</taxon>
        <taxon>Gammaproteobacteria</taxon>
        <taxon>Oceanospirillales</taxon>
        <taxon>Saccharospirillaceae</taxon>
        <taxon>Reinekea</taxon>
    </lineage>
</organism>
<dbReference type="InterPro" id="IPR014580">
    <property type="entry name" value="UCP033199"/>
</dbReference>
<dbReference type="EMBL" id="JBHRYN010000012">
    <property type="protein sequence ID" value="MFC3702378.1"/>
    <property type="molecule type" value="Genomic_DNA"/>
</dbReference>
<dbReference type="Proteomes" id="UP001595710">
    <property type="component" value="Unassembled WGS sequence"/>
</dbReference>
<evidence type="ECO:0000313" key="1">
    <source>
        <dbReference type="EMBL" id="MFC3702378.1"/>
    </source>
</evidence>
<dbReference type="Pfam" id="PF09966">
    <property type="entry name" value="DUF2200"/>
    <property type="match status" value="1"/>
</dbReference>
<dbReference type="InterPro" id="IPR023204">
    <property type="entry name" value="SP1917_dom_sf"/>
</dbReference>
<name>A0ABV7WV48_9GAMM</name>
<dbReference type="RefSeq" id="WP_290281305.1">
    <property type="nucleotide sequence ID" value="NZ_JAUFQI010000001.1"/>
</dbReference>
<evidence type="ECO:0000313" key="2">
    <source>
        <dbReference type="Proteomes" id="UP001595710"/>
    </source>
</evidence>
<dbReference type="Gene3D" id="1.10.8.290">
    <property type="entry name" value="uncharacterized protein sp1917 domain"/>
    <property type="match status" value="1"/>
</dbReference>
<comment type="caution">
    <text evidence="1">The sequence shown here is derived from an EMBL/GenBank/DDBJ whole genome shotgun (WGS) entry which is preliminary data.</text>
</comment>
<keyword evidence="2" id="KW-1185">Reference proteome</keyword>
<reference evidence="2" key="1">
    <citation type="journal article" date="2019" name="Int. J. Syst. Evol. Microbiol.">
        <title>The Global Catalogue of Microorganisms (GCM) 10K type strain sequencing project: providing services to taxonomists for standard genome sequencing and annotation.</title>
        <authorList>
            <consortium name="The Broad Institute Genomics Platform"/>
            <consortium name="The Broad Institute Genome Sequencing Center for Infectious Disease"/>
            <person name="Wu L."/>
            <person name="Ma J."/>
        </authorList>
    </citation>
    <scope>NUCLEOTIDE SEQUENCE [LARGE SCALE GENOMIC DNA]</scope>
    <source>
        <strain evidence="2">CECT 8288</strain>
    </source>
</reference>
<sequence length="119" mass="13872">MARPTHDEMIAKLTFTECYPHYVAKVEKKGRSIEELHQVISWLTGFDEPQLQEFIKNETSFNDFFNLATLHPNAHLIKGVICGYRVEEIENPLSQRVRYLDKLVDELAKGKKLEKILRA</sequence>
<gene>
    <name evidence="1" type="ORF">ACFOND_12065</name>
</gene>
<accession>A0ABV7WV48</accession>
<proteinExistence type="predicted"/>